<evidence type="ECO:0000313" key="2">
    <source>
        <dbReference type="EMBL" id="EJK70146.1"/>
    </source>
</evidence>
<name>K0T9S0_THAOC</name>
<comment type="caution">
    <text evidence="2">The sequence shown here is derived from an EMBL/GenBank/DDBJ whole genome shotgun (WGS) entry which is preliminary data.</text>
</comment>
<feature type="compositionally biased region" description="Polar residues" evidence="1">
    <location>
        <begin position="389"/>
        <end position="401"/>
    </location>
</feature>
<feature type="compositionally biased region" description="Basic and acidic residues" evidence="1">
    <location>
        <begin position="99"/>
        <end position="140"/>
    </location>
</feature>
<feature type="compositionally biased region" description="Gly residues" evidence="1">
    <location>
        <begin position="210"/>
        <end position="221"/>
    </location>
</feature>
<dbReference type="EMBL" id="AGNL01008979">
    <property type="protein sequence ID" value="EJK70146.1"/>
    <property type="molecule type" value="Genomic_DNA"/>
</dbReference>
<gene>
    <name evidence="2" type="ORF">THAOC_08518</name>
</gene>
<accession>K0T9S0</accession>
<proteinExistence type="predicted"/>
<feature type="compositionally biased region" description="Basic residues" evidence="1">
    <location>
        <begin position="266"/>
        <end position="283"/>
    </location>
</feature>
<feature type="region of interest" description="Disordered" evidence="1">
    <location>
        <begin position="63"/>
        <end position="229"/>
    </location>
</feature>
<dbReference type="eggNOG" id="ENOG502TB2M">
    <property type="taxonomic scope" value="Eukaryota"/>
</dbReference>
<dbReference type="Proteomes" id="UP000266841">
    <property type="component" value="Unassembled WGS sequence"/>
</dbReference>
<evidence type="ECO:0000313" key="3">
    <source>
        <dbReference type="Proteomes" id="UP000266841"/>
    </source>
</evidence>
<evidence type="ECO:0000256" key="1">
    <source>
        <dbReference type="SAM" id="MobiDB-lite"/>
    </source>
</evidence>
<feature type="region of interest" description="Disordered" evidence="1">
    <location>
        <begin position="250"/>
        <end position="304"/>
    </location>
</feature>
<feature type="region of interest" description="Disordered" evidence="1">
    <location>
        <begin position="417"/>
        <end position="446"/>
    </location>
</feature>
<keyword evidence="3" id="KW-1185">Reference proteome</keyword>
<protein>
    <submittedName>
        <fullName evidence="2">Uncharacterized protein</fullName>
    </submittedName>
</protein>
<dbReference type="AlphaFoldDB" id="K0T9S0"/>
<reference evidence="2 3" key="1">
    <citation type="journal article" date="2012" name="Genome Biol.">
        <title>Genome and low-iron response of an oceanic diatom adapted to chronic iron limitation.</title>
        <authorList>
            <person name="Lommer M."/>
            <person name="Specht M."/>
            <person name="Roy A.S."/>
            <person name="Kraemer L."/>
            <person name="Andreson R."/>
            <person name="Gutowska M.A."/>
            <person name="Wolf J."/>
            <person name="Bergner S.V."/>
            <person name="Schilhabel M.B."/>
            <person name="Klostermeier U.C."/>
            <person name="Beiko R.G."/>
            <person name="Rosenstiel P."/>
            <person name="Hippler M."/>
            <person name="Laroche J."/>
        </authorList>
    </citation>
    <scope>NUCLEOTIDE SEQUENCE [LARGE SCALE GENOMIC DNA]</scope>
    <source>
        <strain evidence="2 3">CCMP1005</strain>
    </source>
</reference>
<organism evidence="2 3">
    <name type="scientific">Thalassiosira oceanica</name>
    <name type="common">Marine diatom</name>
    <dbReference type="NCBI Taxonomy" id="159749"/>
    <lineage>
        <taxon>Eukaryota</taxon>
        <taxon>Sar</taxon>
        <taxon>Stramenopiles</taxon>
        <taxon>Ochrophyta</taxon>
        <taxon>Bacillariophyta</taxon>
        <taxon>Coscinodiscophyceae</taxon>
        <taxon>Thalassiosirophycidae</taxon>
        <taxon>Thalassiosirales</taxon>
        <taxon>Thalassiosiraceae</taxon>
        <taxon>Thalassiosira</taxon>
    </lineage>
</organism>
<feature type="compositionally biased region" description="Pro residues" evidence="1">
    <location>
        <begin position="172"/>
        <end position="184"/>
    </location>
</feature>
<feature type="region of interest" description="Disordered" evidence="1">
    <location>
        <begin position="381"/>
        <end position="405"/>
    </location>
</feature>
<sequence>MPKWAASSSPSVLFGGAPILCDGQTARESRKMVHHPVTWRWLRTRDVASRTELRATRNPSRRIDIWPTSRTGGHAEPSSTRVDEQKGWNSTSWPWTKPQPHEVDRERGRVQVYSKFRDRSIISKTRSHESPSRGESEESLRPGGEASAAAAVVPRSHAEATPAVLPSAATAGPPPRSTLPILPPRPRRLAGAGPRPPRTDGRPVPIHSGDGVGHQGPGEGGPAPEEDGVVVDHLGRPAVGRILLVGVVNGQASEGRDGPSPARSGGGRRRAQRRGRSCRRPNRRLPPPPAAAALPNPARGSRAELRRVRRLVPGGPPVRRHERLDDHARQSFLETVALSSSPSDPHLPLTVFDLVRTECLGSLYGMLALALHGLGIVEEEAGDEGDLPSSGTKTSGFSGPVSSDLDASSLVPRVASMVVSGSEDESDGKDYPRPSVLSGRRDGEGEKMNLAANRARDEPSHLCITLPCKMPLGQDVTVIYMDDLPSRCFVGILTPSELESTSDLPRGQMVRMSDGELCSRVFRGVVCFGAL</sequence>